<comment type="similarity">
    <text evidence="3">In the N-terminal section; belongs to the phytochrome family.</text>
</comment>
<organism evidence="28 29">
    <name type="scientific">Cohnella fermenti</name>
    <dbReference type="NCBI Taxonomy" id="2565925"/>
    <lineage>
        <taxon>Bacteria</taxon>
        <taxon>Bacillati</taxon>
        <taxon>Bacillota</taxon>
        <taxon>Bacilli</taxon>
        <taxon>Bacillales</taxon>
        <taxon>Paenibacillaceae</taxon>
        <taxon>Cohnella</taxon>
    </lineage>
</organism>
<keyword evidence="29" id="KW-1185">Reference proteome</keyword>
<feature type="transmembrane region" description="Helical" evidence="21">
    <location>
        <begin position="300"/>
        <end position="323"/>
    </location>
</feature>
<proteinExistence type="inferred from homology"/>
<feature type="transmembrane region" description="Helical" evidence="21">
    <location>
        <begin position="38"/>
        <end position="57"/>
    </location>
</feature>
<comment type="catalytic activity">
    <reaction evidence="1">
        <text>ATP + protein L-histidine = ADP + protein N-phospho-L-histidine.</text>
        <dbReference type="EC" id="2.7.13.3"/>
    </reaction>
</comment>
<dbReference type="InterPro" id="IPR036641">
    <property type="entry name" value="HPT_dom_sf"/>
</dbReference>
<evidence type="ECO:0000256" key="19">
    <source>
        <dbReference type="PROSITE-ProRule" id="PRU00169"/>
    </source>
</evidence>
<dbReference type="InterPro" id="IPR003661">
    <property type="entry name" value="HisK_dim/P_dom"/>
</dbReference>
<dbReference type="SMART" id="SM00387">
    <property type="entry name" value="HATPase_c"/>
    <property type="match status" value="1"/>
</dbReference>
<feature type="domain" description="PAC" evidence="25">
    <location>
        <begin position="464"/>
        <end position="516"/>
    </location>
</feature>
<dbReference type="Gene3D" id="3.40.50.2300">
    <property type="match status" value="2"/>
</dbReference>
<dbReference type="SMART" id="SM00091">
    <property type="entry name" value="PAS"/>
    <property type="match status" value="1"/>
</dbReference>
<keyword evidence="12 21" id="KW-1133">Transmembrane helix</keyword>
<accession>A0A4S4BIM7</accession>
<dbReference type="PANTHER" id="PTHR45339">
    <property type="entry name" value="HYBRID SIGNAL TRANSDUCTION HISTIDINE KINASE J"/>
    <property type="match status" value="1"/>
</dbReference>
<feature type="domain" description="HPt" evidence="27">
    <location>
        <begin position="1060"/>
        <end position="1151"/>
    </location>
</feature>
<comment type="caution">
    <text evidence="19">Lacks conserved residue(s) required for the propagation of feature annotation.</text>
</comment>
<dbReference type="Gene3D" id="3.30.450.20">
    <property type="entry name" value="PAS domain"/>
    <property type="match status" value="1"/>
</dbReference>
<evidence type="ECO:0000256" key="6">
    <source>
        <dbReference type="ARBA" id="ARBA00022553"/>
    </source>
</evidence>
<evidence type="ECO:0000256" key="13">
    <source>
        <dbReference type="ARBA" id="ARBA00023012"/>
    </source>
</evidence>
<evidence type="ECO:0000256" key="9">
    <source>
        <dbReference type="ARBA" id="ARBA00022741"/>
    </source>
</evidence>
<dbReference type="InterPro" id="IPR004358">
    <property type="entry name" value="Sig_transdc_His_kin-like_C"/>
</dbReference>
<evidence type="ECO:0000259" key="23">
    <source>
        <dbReference type="PROSITE" id="PS50110"/>
    </source>
</evidence>
<feature type="domain" description="Response regulatory" evidence="23">
    <location>
        <begin position="778"/>
        <end position="898"/>
    </location>
</feature>
<evidence type="ECO:0000259" key="26">
    <source>
        <dbReference type="PROSITE" id="PS50885"/>
    </source>
</evidence>
<evidence type="ECO:0000256" key="2">
    <source>
        <dbReference type="ARBA" id="ARBA00004651"/>
    </source>
</evidence>
<dbReference type="SMART" id="SM00304">
    <property type="entry name" value="HAMP"/>
    <property type="match status" value="1"/>
</dbReference>
<dbReference type="InterPro" id="IPR005467">
    <property type="entry name" value="His_kinase_dom"/>
</dbReference>
<evidence type="ECO:0000256" key="21">
    <source>
        <dbReference type="SAM" id="Phobius"/>
    </source>
</evidence>
<evidence type="ECO:0000313" key="29">
    <source>
        <dbReference type="Proteomes" id="UP000310636"/>
    </source>
</evidence>
<evidence type="ECO:0000313" key="28">
    <source>
        <dbReference type="EMBL" id="THF74242.1"/>
    </source>
</evidence>
<evidence type="ECO:0000256" key="18">
    <source>
        <dbReference type="PROSITE-ProRule" id="PRU00110"/>
    </source>
</evidence>
<dbReference type="SUPFAM" id="SSF55785">
    <property type="entry name" value="PYP-like sensor domain (PAS domain)"/>
    <property type="match status" value="1"/>
</dbReference>
<evidence type="ECO:0000256" key="15">
    <source>
        <dbReference type="ARBA" id="ARBA00064003"/>
    </source>
</evidence>
<keyword evidence="7" id="KW-0808">Transferase</keyword>
<evidence type="ECO:0000259" key="24">
    <source>
        <dbReference type="PROSITE" id="PS50112"/>
    </source>
</evidence>
<evidence type="ECO:0000256" key="11">
    <source>
        <dbReference type="ARBA" id="ARBA00022840"/>
    </source>
</evidence>
<dbReference type="SUPFAM" id="SSF47384">
    <property type="entry name" value="Homodimeric domain of signal transducing histidine kinase"/>
    <property type="match status" value="1"/>
</dbReference>
<feature type="domain" description="Response regulatory" evidence="23">
    <location>
        <begin position="926"/>
        <end position="1042"/>
    </location>
</feature>
<dbReference type="PROSITE" id="PS50885">
    <property type="entry name" value="HAMP"/>
    <property type="match status" value="1"/>
</dbReference>
<dbReference type="EMBL" id="SSOB01000043">
    <property type="protein sequence ID" value="THF74242.1"/>
    <property type="molecule type" value="Genomic_DNA"/>
</dbReference>
<evidence type="ECO:0000256" key="20">
    <source>
        <dbReference type="SAM" id="MobiDB-lite"/>
    </source>
</evidence>
<dbReference type="Gene3D" id="1.20.120.160">
    <property type="entry name" value="HPT domain"/>
    <property type="match status" value="1"/>
</dbReference>
<evidence type="ECO:0000256" key="10">
    <source>
        <dbReference type="ARBA" id="ARBA00022777"/>
    </source>
</evidence>
<dbReference type="Gene3D" id="6.10.340.10">
    <property type="match status" value="1"/>
</dbReference>
<dbReference type="CDD" id="cd00082">
    <property type="entry name" value="HisKA"/>
    <property type="match status" value="1"/>
</dbReference>
<dbReference type="InterPro" id="IPR001789">
    <property type="entry name" value="Sig_transdc_resp-reg_receiver"/>
</dbReference>
<evidence type="ECO:0000256" key="7">
    <source>
        <dbReference type="ARBA" id="ARBA00022679"/>
    </source>
</evidence>
<dbReference type="SUPFAM" id="SSF52172">
    <property type="entry name" value="CheY-like"/>
    <property type="match status" value="2"/>
</dbReference>
<keyword evidence="13" id="KW-0902">Two-component regulatory system</keyword>
<sequence>MPPIFPFWPSGPDHRCAAARQQSKGEPAMLQSLRIRTWLLLLATTLVTSLACGLVYYQTAQSTVRSNLIDNAAMRAAAQADSLGMLVRSFLKLTQAEAESSSVRFGDSFNRMLFLREEANRMGQSIESIGYVELTGRFTLSSGKVVDLSADPNFASAVAGQTSLTESLSEAGEGEERLIDIYHPVRDVKNQVQGVLRVSFRLETLFSELTEGSLLASTEGAFFEEFSLLGGAGDVLNPSEVAYPLSIEEKRRIAVALSGADSVRLDVQSGMLFACQVPGTSWSLVHYASTDELFQPLHALLIKSIVISLLMELALSLLLLLLISPPFKRIEEIVRTTEEVAAGNLHAPPLPIHVQDEIGALSVSVNTMVSRLRSSFDPLKALTQQTEYGIIVTDADYRITEFSASARRMLGYSVEEVVGKLTPLDFSDPDDIEAKAKRLSGKLGRSIAPGIDYLNAAIGDRNSYTDERVYVHKSGKPFPILISISKIMDNSGSVTGYIGLFRDISHEKRIQSEMLRAKEQAEEANASKGLFLARMSHEIRTPINGIVGLAQLMKRTSLTDAQRDYMNKIASSSEVLLGIVNDILDYSKIEAGKFELDRIAFEPDELFRKLGDTLSFFLGKAQLEMIFDIPETLPERIVGDPFRLEQVLLNLLNNAIKFTPKGYIHFQVELLEALDRRVLLEFSIKDTGIGISEEQLENLFQPFVQADGSISRKYGGTGLGLVIADEIITLMGGRLNVESKLGAGSRFTFVLSFPLASEQERTEIPAENAEAVVAEPLRILCIERPGLPQDTLRAMLLPYRVELECADCWKIALEAMEGNEGGGSGYDYIFCNMEMSDMYGEETWLRLRRLAGSARIISMTTPLGRNEWLRMDERDRPERTLIKPINRRALRDVMDSFATEEETKRIRRESGKTEPVRRSGEAGNPRVLLVEDHLINQQIACELLQEAGCEVDVAPDGIEALEKVSGRAYDVVLMDIHMPGLDGYEATMRLRSSFNTWRLPIVAMTANARLEDRQRCLNVGMNDVLTKPIQSDLLFSVVSRWTRHARQIDWPDALNRVNGKEQILRHMLRSFGMEYNGFPSQLEGKLLEKDWKAAARLLHTLKGISGNLSAAAVFVAAEKLEAVVLGDRPEDDWKTAFDTLSHALEELLEAIEWEQSNTSNFQNIT</sequence>
<keyword evidence="6 19" id="KW-0597">Phosphoprotein</keyword>
<dbReference type="CDD" id="cd00130">
    <property type="entry name" value="PAS"/>
    <property type="match status" value="1"/>
</dbReference>
<dbReference type="InterPro" id="IPR003594">
    <property type="entry name" value="HATPase_dom"/>
</dbReference>
<evidence type="ECO:0000256" key="14">
    <source>
        <dbReference type="ARBA" id="ARBA00023136"/>
    </source>
</evidence>
<keyword evidence="5" id="KW-1003">Cell membrane</keyword>
<dbReference type="PROSITE" id="PS50112">
    <property type="entry name" value="PAS"/>
    <property type="match status" value="1"/>
</dbReference>
<dbReference type="InterPro" id="IPR001610">
    <property type="entry name" value="PAC"/>
</dbReference>
<keyword evidence="11" id="KW-0067">ATP-binding</keyword>
<dbReference type="FunFam" id="1.10.287.130:FF:000002">
    <property type="entry name" value="Two-component osmosensing histidine kinase"/>
    <property type="match status" value="1"/>
</dbReference>
<feature type="domain" description="PAS" evidence="24">
    <location>
        <begin position="375"/>
        <end position="446"/>
    </location>
</feature>
<evidence type="ECO:0000259" key="27">
    <source>
        <dbReference type="PROSITE" id="PS50894"/>
    </source>
</evidence>
<dbReference type="Gene3D" id="3.30.565.10">
    <property type="entry name" value="Histidine kinase-like ATPase, C-terminal domain"/>
    <property type="match status" value="1"/>
</dbReference>
<dbReference type="Gene3D" id="1.10.287.130">
    <property type="match status" value="1"/>
</dbReference>
<comment type="subcellular location">
    <subcellularLocation>
        <location evidence="2">Cell membrane</location>
        <topology evidence="2">Multi-pass membrane protein</topology>
    </subcellularLocation>
</comment>
<dbReference type="SUPFAM" id="SSF55874">
    <property type="entry name" value="ATPase domain of HSP90 chaperone/DNA topoisomerase II/histidine kinase"/>
    <property type="match status" value="1"/>
</dbReference>
<dbReference type="PROSITE" id="PS50110">
    <property type="entry name" value="RESPONSE_REGULATORY"/>
    <property type="match status" value="2"/>
</dbReference>
<dbReference type="CDD" id="cd06225">
    <property type="entry name" value="HAMP"/>
    <property type="match status" value="1"/>
</dbReference>
<evidence type="ECO:0000256" key="8">
    <source>
        <dbReference type="ARBA" id="ARBA00022692"/>
    </source>
</evidence>
<dbReference type="GO" id="GO:0000155">
    <property type="term" value="F:phosphorelay sensor kinase activity"/>
    <property type="evidence" value="ECO:0007669"/>
    <property type="project" value="InterPro"/>
</dbReference>
<dbReference type="CDD" id="cd16922">
    <property type="entry name" value="HATPase_EvgS-ArcB-TorS-like"/>
    <property type="match status" value="1"/>
</dbReference>
<comment type="caution">
    <text evidence="28">The sequence shown here is derived from an EMBL/GenBank/DDBJ whole genome shotgun (WGS) entry which is preliminary data.</text>
</comment>
<dbReference type="CDD" id="cd17546">
    <property type="entry name" value="REC_hyHK_CKI1_RcsC-like"/>
    <property type="match status" value="1"/>
</dbReference>
<evidence type="ECO:0000256" key="5">
    <source>
        <dbReference type="ARBA" id="ARBA00022475"/>
    </source>
</evidence>
<feature type="compositionally biased region" description="Basic and acidic residues" evidence="20">
    <location>
        <begin position="901"/>
        <end position="920"/>
    </location>
</feature>
<dbReference type="SMART" id="SM00086">
    <property type="entry name" value="PAC"/>
    <property type="match status" value="1"/>
</dbReference>
<dbReference type="EC" id="2.7.13.3" evidence="4"/>
<dbReference type="InterPro" id="IPR011006">
    <property type="entry name" value="CheY-like_superfamily"/>
</dbReference>
<dbReference type="PROSITE" id="PS50113">
    <property type="entry name" value="PAC"/>
    <property type="match status" value="1"/>
</dbReference>
<evidence type="ECO:0000256" key="12">
    <source>
        <dbReference type="ARBA" id="ARBA00022989"/>
    </source>
</evidence>
<feature type="region of interest" description="Disordered" evidence="20">
    <location>
        <begin position="901"/>
        <end position="921"/>
    </location>
</feature>
<dbReference type="NCBIfam" id="TIGR00229">
    <property type="entry name" value="sensory_box"/>
    <property type="match status" value="1"/>
</dbReference>
<keyword evidence="9" id="KW-0547">Nucleotide-binding</keyword>
<dbReference type="SMART" id="SM00448">
    <property type="entry name" value="REC"/>
    <property type="match status" value="1"/>
</dbReference>
<dbReference type="Proteomes" id="UP000310636">
    <property type="component" value="Unassembled WGS sequence"/>
</dbReference>
<dbReference type="PRINTS" id="PR00344">
    <property type="entry name" value="BCTRLSENSOR"/>
</dbReference>
<dbReference type="SUPFAM" id="SSF158472">
    <property type="entry name" value="HAMP domain-like"/>
    <property type="match status" value="1"/>
</dbReference>
<dbReference type="Pfam" id="PF00072">
    <property type="entry name" value="Response_reg"/>
    <property type="match status" value="1"/>
</dbReference>
<feature type="domain" description="Histidine kinase" evidence="22">
    <location>
        <begin position="534"/>
        <end position="755"/>
    </location>
</feature>
<feature type="modified residue" description="Phosphohistidine" evidence="18">
    <location>
        <position position="1099"/>
    </location>
</feature>
<dbReference type="InterPro" id="IPR036097">
    <property type="entry name" value="HisK_dim/P_sf"/>
</dbReference>
<evidence type="ECO:0000256" key="4">
    <source>
        <dbReference type="ARBA" id="ARBA00012438"/>
    </source>
</evidence>
<keyword evidence="14 21" id="KW-0472">Membrane</keyword>
<dbReference type="PROSITE" id="PS50894">
    <property type="entry name" value="HPT"/>
    <property type="match status" value="1"/>
</dbReference>
<evidence type="ECO:0000256" key="1">
    <source>
        <dbReference type="ARBA" id="ARBA00000085"/>
    </source>
</evidence>
<keyword evidence="8 21" id="KW-0812">Transmembrane</keyword>
<dbReference type="PROSITE" id="PS50109">
    <property type="entry name" value="HIS_KIN"/>
    <property type="match status" value="1"/>
</dbReference>
<reference evidence="28 29" key="1">
    <citation type="submission" date="2019-04" db="EMBL/GenBank/DDBJ databases">
        <title>Cohnella sp. nov. isolated from preserved vegetables.</title>
        <authorList>
            <person name="Lin S.-Y."/>
            <person name="Hung M.-H."/>
            <person name="Young C.-C."/>
        </authorList>
    </citation>
    <scope>NUCLEOTIDE SEQUENCE [LARGE SCALE GENOMIC DNA]</scope>
    <source>
        <strain evidence="28 29">CC-MHH1044</strain>
    </source>
</reference>
<feature type="domain" description="HAMP" evidence="26">
    <location>
        <begin position="328"/>
        <end position="377"/>
    </location>
</feature>
<dbReference type="Pfam" id="PF00512">
    <property type="entry name" value="HisKA"/>
    <property type="match status" value="1"/>
</dbReference>
<dbReference type="OrthoDB" id="9809348at2"/>
<dbReference type="FunFam" id="3.30.565.10:FF:000010">
    <property type="entry name" value="Sensor histidine kinase RcsC"/>
    <property type="match status" value="1"/>
</dbReference>
<dbReference type="InterPro" id="IPR008207">
    <property type="entry name" value="Sig_transdc_His_kin_Hpt_dom"/>
</dbReference>
<feature type="modified residue" description="4-aspartylphosphate" evidence="19">
    <location>
        <position position="975"/>
    </location>
</feature>
<evidence type="ECO:0000256" key="16">
    <source>
        <dbReference type="ARBA" id="ARBA00068150"/>
    </source>
</evidence>
<dbReference type="InterPro" id="IPR003660">
    <property type="entry name" value="HAMP_dom"/>
</dbReference>
<dbReference type="GO" id="GO:0005886">
    <property type="term" value="C:plasma membrane"/>
    <property type="evidence" value="ECO:0007669"/>
    <property type="project" value="UniProtKB-SubCell"/>
</dbReference>
<evidence type="ECO:0000259" key="25">
    <source>
        <dbReference type="PROSITE" id="PS50113"/>
    </source>
</evidence>
<dbReference type="Pfam" id="PF02518">
    <property type="entry name" value="HATPase_c"/>
    <property type="match status" value="1"/>
</dbReference>
<dbReference type="InterPro" id="IPR000014">
    <property type="entry name" value="PAS"/>
</dbReference>
<name>A0A4S4BIM7_9BACL</name>
<dbReference type="Pfam" id="PF01627">
    <property type="entry name" value="Hpt"/>
    <property type="match status" value="1"/>
</dbReference>
<evidence type="ECO:0000256" key="17">
    <source>
        <dbReference type="ARBA" id="ARBA00074306"/>
    </source>
</evidence>
<dbReference type="InterPro" id="IPR035965">
    <property type="entry name" value="PAS-like_dom_sf"/>
</dbReference>
<dbReference type="InterPro" id="IPR036890">
    <property type="entry name" value="HATPase_C_sf"/>
</dbReference>
<gene>
    <name evidence="28" type="ORF">E6C55_26100</name>
</gene>
<dbReference type="SUPFAM" id="SSF47226">
    <property type="entry name" value="Histidine-containing phosphotransfer domain, HPT domain"/>
    <property type="match status" value="1"/>
</dbReference>
<dbReference type="AlphaFoldDB" id="A0A4S4BIM7"/>
<evidence type="ECO:0000256" key="3">
    <source>
        <dbReference type="ARBA" id="ARBA00006402"/>
    </source>
</evidence>
<comment type="subunit">
    <text evidence="15">At low DSF concentrations, interacts with RpfF.</text>
</comment>
<dbReference type="Pfam" id="PF00672">
    <property type="entry name" value="HAMP"/>
    <property type="match status" value="1"/>
</dbReference>
<dbReference type="SMART" id="SM00388">
    <property type="entry name" value="HisKA"/>
    <property type="match status" value="1"/>
</dbReference>
<dbReference type="InterPro" id="IPR000700">
    <property type="entry name" value="PAS-assoc_C"/>
</dbReference>
<dbReference type="Pfam" id="PF13426">
    <property type="entry name" value="PAS_9"/>
    <property type="match status" value="1"/>
</dbReference>
<keyword evidence="10" id="KW-0418">Kinase</keyword>
<dbReference type="PANTHER" id="PTHR45339:SF1">
    <property type="entry name" value="HYBRID SIGNAL TRANSDUCTION HISTIDINE KINASE J"/>
    <property type="match status" value="1"/>
</dbReference>
<evidence type="ECO:0000259" key="22">
    <source>
        <dbReference type="PROSITE" id="PS50109"/>
    </source>
</evidence>
<dbReference type="GO" id="GO:0005524">
    <property type="term" value="F:ATP binding"/>
    <property type="evidence" value="ECO:0007669"/>
    <property type="project" value="UniProtKB-KW"/>
</dbReference>
<protein>
    <recommendedName>
        <fullName evidence="17">Circadian input-output histidine kinase CikA</fullName>
        <ecNumber evidence="4">2.7.13.3</ecNumber>
    </recommendedName>
    <alternativeName>
        <fullName evidence="16">Sensory/regulatory protein RpfC</fullName>
    </alternativeName>
</protein>